<evidence type="ECO:0000313" key="2">
    <source>
        <dbReference type="Proteomes" id="UP000295064"/>
    </source>
</evidence>
<dbReference type="InterPro" id="IPR053161">
    <property type="entry name" value="Ulvan_degrading_GH"/>
</dbReference>
<dbReference type="Proteomes" id="UP000295064">
    <property type="component" value="Unassembled WGS sequence"/>
</dbReference>
<accession>A0A4R6M1U6</accession>
<name>A0A4R6M1U6_9FIRM</name>
<reference evidence="1 2" key="1">
    <citation type="submission" date="2019-03" db="EMBL/GenBank/DDBJ databases">
        <title>Subsurface microbial communities from deep shales in Ohio and West Virginia, USA.</title>
        <authorList>
            <person name="Wrighton K."/>
        </authorList>
    </citation>
    <scope>NUCLEOTIDE SEQUENCE [LARGE SCALE GENOMIC DNA]</scope>
    <source>
        <strain evidence="1 2">MA284_T2</strain>
    </source>
</reference>
<comment type="caution">
    <text evidence="1">The sequence shown here is derived from an EMBL/GenBank/DDBJ whole genome shotgun (WGS) entry which is preliminary data.</text>
</comment>
<dbReference type="OrthoDB" id="9761519at2"/>
<organism evidence="1 2">
    <name type="scientific">Halanaerobium saccharolyticum</name>
    <dbReference type="NCBI Taxonomy" id="43595"/>
    <lineage>
        <taxon>Bacteria</taxon>
        <taxon>Bacillati</taxon>
        <taxon>Bacillota</taxon>
        <taxon>Clostridia</taxon>
        <taxon>Halanaerobiales</taxon>
        <taxon>Halanaerobiaceae</taxon>
        <taxon>Halanaerobium</taxon>
    </lineage>
</organism>
<dbReference type="PANTHER" id="PTHR36848">
    <property type="entry name" value="DNA-BINDING PROTEIN (PUTATIVE SECRETED PROTEIN)-RELATED"/>
    <property type="match status" value="1"/>
</dbReference>
<protein>
    <submittedName>
        <fullName evidence="1">Alpha-L-rhamnosidase-like protein</fullName>
    </submittedName>
</protein>
<dbReference type="RefSeq" id="WP_133513588.1">
    <property type="nucleotide sequence ID" value="NZ_SNWX01000001.1"/>
</dbReference>
<dbReference type="Pfam" id="PF17132">
    <property type="entry name" value="Glyco_hydro_106"/>
    <property type="match status" value="1"/>
</dbReference>
<gene>
    <name evidence="1" type="ORF">DFR79_101152</name>
</gene>
<sequence>MSIPTGFYPFWFWNDELDKEEIKWQIKEMAAQGIKGFYIHSRQGLKQPYMSESFLEMVDLAVEEAEKQGLAANLYDEYPYPSGIAGGEVVLGKPEYYATELINDQQIVDGGQLRIEYPAGAVISAKAYPYQEGKVNWKQEIDLKKYIGLVLVEDSYIETGLTNYNQKRYFGSDPRPVLDLKLPDGKYKIFVSLQREVKKYKYWDKYIDVLNEDVIDRFLELTHKKYAERYNSKFGEKVYSIFTDEIHPTWSDKIPTEFEQEYGYNLEDYLPALMDETHPEHSNVIFDLHQLKYKLFCQSYEKKISSWCQENKILYAGEKPSLRLEQLQYMDIPGCDAGHKKVGSEQPAFAGDIRANARATASAAYFYDKEHALCECYHSLGWSGTLQDAKFNAEELLALGIDFLVPHGFFYSTHGLKKHDAPPSFFFQMPFWPLFGKFSARIDAVQKEIEGGYLDADLLVVDPGSGAPTEANLKEYEKLLSFLLAEHLDYLITDTNILQAAKIKEGLLQIKEITVDRIVVPPMRKIESELKECLNKFKKAGIKVIYQQNKLAEVSSEITEGLPVQLSLKAENQEIEELLVSRRIIEGKKVWFVVNSSQKKFRAEIRTAAGHELREAEMDKKYTLLQQKNEDLYEREIFPFESFVLKEVSLKDEPGELRTEKQKNILAAAKDQKKIEVKVQVDQVDKIKVQNKNLLRMHNWQLSLRNEKNNCLQTAEVEAVPLSNQLNKSALAFSPDFREYFGHRPEIDFPELQLNYQYQFKNDYQGRVELLMEPETIRGDYLININGKGKIKEEDFSPTQAHVRGSKSIDISDFLREGDNLIEIKLKAAQPSQGLINPLYLAGDFGVDLAADRLTEQPKNGLFEDYLSNKLPYYAGVIEYQNEFRLEEVPETGSVLLKIDYQDYFHEAAEVAINDSDYYDLLWEPRCIVVDSSELKKGKNIIQTKVYTTLIRSFEGKEFDYEDHKYKSLKNLLS</sequence>
<proteinExistence type="predicted"/>
<dbReference type="EMBL" id="SNWX01000001">
    <property type="protein sequence ID" value="TDO95153.1"/>
    <property type="molecule type" value="Genomic_DNA"/>
</dbReference>
<dbReference type="AlphaFoldDB" id="A0A4R6M1U6"/>
<dbReference type="PANTHER" id="PTHR36848:SF2">
    <property type="entry name" value="SECRETED PROTEIN"/>
    <property type="match status" value="1"/>
</dbReference>
<evidence type="ECO:0000313" key="1">
    <source>
        <dbReference type="EMBL" id="TDO95153.1"/>
    </source>
</evidence>